<dbReference type="OrthoDB" id="5396786at2759"/>
<dbReference type="InterPro" id="IPR016024">
    <property type="entry name" value="ARM-type_fold"/>
</dbReference>
<dbReference type="GO" id="GO:0055105">
    <property type="term" value="F:ubiquitin-protein transferase inhibitor activity"/>
    <property type="evidence" value="ECO:0007669"/>
    <property type="project" value="TreeGrafter"/>
</dbReference>
<proteinExistence type="predicted"/>
<organism evidence="1">
    <name type="scientific">Psilocybe cubensis</name>
    <name type="common">Psychedelic mushroom</name>
    <name type="synonym">Stropharia cubensis</name>
    <dbReference type="NCBI Taxonomy" id="181762"/>
    <lineage>
        <taxon>Eukaryota</taxon>
        <taxon>Fungi</taxon>
        <taxon>Dikarya</taxon>
        <taxon>Basidiomycota</taxon>
        <taxon>Agaricomycotina</taxon>
        <taxon>Agaricomycetes</taxon>
        <taxon>Agaricomycetidae</taxon>
        <taxon>Agaricales</taxon>
        <taxon>Agaricineae</taxon>
        <taxon>Strophariaceae</taxon>
        <taxon>Psilocybe</taxon>
    </lineage>
</organism>
<comment type="caution">
    <text evidence="1">The sequence shown here is derived from an EMBL/GenBank/DDBJ whole genome shotgun (WGS) entry which is preliminary data.</text>
</comment>
<dbReference type="PANTHER" id="PTHR15430:SF1">
    <property type="entry name" value="GLOMULIN"/>
    <property type="match status" value="1"/>
</dbReference>
<accession>A0A8H7XPP6</accession>
<dbReference type="PANTHER" id="PTHR15430">
    <property type="entry name" value="GLOMULIN"/>
    <property type="match status" value="1"/>
</dbReference>
<sequence>MIMIDKHLAAVLQLPEDCEEEEASSALVALITSAVHDKDPRSTLSDLHKIISSTDAPKYLDPLNTLPHLLSSKDVAAKDIISVIGHYCSAKEVVMAVQEALERLEYSLDVESEHEEGHDITQRQGDSKYDLTLNQFIILIDTYTSAIPRLTLRRKSAADTLRPMCKELGSLIGSVTSKATRVQGLSVLSSIFSLVKEIGRWSDTLGQEKLDDLNACKTIVNNLLDRSLLACERFIKANIAQRTLEECHPRLSKLSRTNVDWQEGAQIMSKFLETYNSLGISSTTSQCTTSHLVASAYQPPDIAAERLLSLLLPVLITSLQTNTFLDESLAVLVKALHEQPRGRDLPHDITMPLFGLLPSLASAHPDPAVRHQAFRVLSLLLSLSDPQLKFQHLVELTRDSEFPQMRVASVGLVKESLLQALSFPGHGQNPFLSPLFLRTFGPIIFRPDPPDLFASKLTLKGFRDTHEPARLVECLSLFYVLLLRDDKNLTGIRDKDIIKSIDHNLLAPLRRNLTQWMDDPSISKDLHDITGVVPLQISLERIDTALVSRSWPCTLS</sequence>
<protein>
    <submittedName>
        <fullName evidence="1">Uncharacterized protein</fullName>
    </submittedName>
</protein>
<evidence type="ECO:0000313" key="1">
    <source>
        <dbReference type="EMBL" id="KAG5164502.1"/>
    </source>
</evidence>
<gene>
    <name evidence="1" type="ORF">JR316_010137</name>
</gene>
<dbReference type="AlphaFoldDB" id="A0A8H7XPP6"/>
<dbReference type="GO" id="GO:0005737">
    <property type="term" value="C:cytoplasm"/>
    <property type="evidence" value="ECO:0007669"/>
    <property type="project" value="TreeGrafter"/>
</dbReference>
<name>A0A8H7XPP6_PSICU</name>
<dbReference type="Pfam" id="PF08568">
    <property type="entry name" value="Kinetochor_Ybp2"/>
    <property type="match status" value="1"/>
</dbReference>
<dbReference type="InterPro" id="IPR019516">
    <property type="entry name" value="Glomulin/ALF4"/>
</dbReference>
<dbReference type="InterPro" id="IPR013877">
    <property type="entry name" value="YAP-bd/ALF4/Glomulin"/>
</dbReference>
<dbReference type="SUPFAM" id="SSF48371">
    <property type="entry name" value="ARM repeat"/>
    <property type="match status" value="1"/>
</dbReference>
<reference evidence="1" key="1">
    <citation type="submission" date="2021-02" db="EMBL/GenBank/DDBJ databases">
        <title>Psilocybe cubensis genome.</title>
        <authorList>
            <person name="Mckernan K.J."/>
            <person name="Crawford S."/>
            <person name="Trippe A."/>
            <person name="Kane L.T."/>
            <person name="Mclaughlin S."/>
        </authorList>
    </citation>
    <scope>NUCLEOTIDE SEQUENCE [LARGE SCALE GENOMIC DNA]</scope>
    <source>
        <strain evidence="1">MGC-MH-2018</strain>
    </source>
</reference>
<dbReference type="EMBL" id="JAFIQS010000011">
    <property type="protein sequence ID" value="KAG5164502.1"/>
    <property type="molecule type" value="Genomic_DNA"/>
</dbReference>